<organism evidence="9 10">
    <name type="scientific">Notothenia coriiceps</name>
    <name type="common">black rockcod</name>
    <dbReference type="NCBI Taxonomy" id="8208"/>
    <lineage>
        <taxon>Eukaryota</taxon>
        <taxon>Metazoa</taxon>
        <taxon>Chordata</taxon>
        <taxon>Craniata</taxon>
        <taxon>Vertebrata</taxon>
        <taxon>Euteleostomi</taxon>
        <taxon>Actinopterygii</taxon>
        <taxon>Neopterygii</taxon>
        <taxon>Teleostei</taxon>
        <taxon>Neoteleostei</taxon>
        <taxon>Acanthomorphata</taxon>
        <taxon>Eupercaria</taxon>
        <taxon>Perciformes</taxon>
        <taxon>Notothenioidei</taxon>
        <taxon>Nototheniidae</taxon>
        <taxon>Notothenia</taxon>
    </lineage>
</organism>
<keyword evidence="4" id="KW-1015">Disulfide bond</keyword>
<dbReference type="SUPFAM" id="SSF54452">
    <property type="entry name" value="MHC antigen-recognition domain"/>
    <property type="match status" value="1"/>
</dbReference>
<evidence type="ECO:0000256" key="2">
    <source>
        <dbReference type="ARBA" id="ARBA00022692"/>
    </source>
</evidence>
<dbReference type="SMART" id="SM00921">
    <property type="entry name" value="MHC_II_beta"/>
    <property type="match status" value="1"/>
</dbReference>
<keyword evidence="6" id="KW-0472">Membrane</keyword>
<evidence type="ECO:0000256" key="6">
    <source>
        <dbReference type="SAM" id="Phobius"/>
    </source>
</evidence>
<sequence>MGMKCSFSLLFLILFFSRADALFGHALLHCQFTSPDDFLYLEQIFFNKVLQIQYNSTLGKYTGYTEKTKEIAEGLNKNPKFIKEEKKNELKCKNNIALIFDVFLKPDLHLEPSVRVRSVQAAGSRHPGMLVCSVHYFFPKPIRVTWLRNGKEVTSDVTSTEKLSNGDWHYQIHSYLEFTPVPGEKITCMVEHAHLMKPKLCEWDPRTDRESENNKIAVGTAGLLLGLVFFVAGLIYYKKKTYVHTTSWDVLSLRLQWRQSSYSDGLCCSLLGGRPRKHHQNTGAVTLPSRDKTHTCLIRDWYKHTQTEDVCTQPALPTRGKHCTQKHNCV</sequence>
<dbReference type="InterPro" id="IPR013783">
    <property type="entry name" value="Ig-like_fold"/>
</dbReference>
<evidence type="ECO:0000256" key="7">
    <source>
        <dbReference type="SAM" id="SignalP"/>
    </source>
</evidence>
<dbReference type="InterPro" id="IPR050160">
    <property type="entry name" value="MHC/Immunoglobulin"/>
</dbReference>
<evidence type="ECO:0000256" key="3">
    <source>
        <dbReference type="ARBA" id="ARBA00022989"/>
    </source>
</evidence>
<dbReference type="InterPro" id="IPR011162">
    <property type="entry name" value="MHC_I/II-like_Ag-recog"/>
</dbReference>
<feature type="transmembrane region" description="Helical" evidence="6">
    <location>
        <begin position="216"/>
        <end position="237"/>
    </location>
</feature>
<dbReference type="KEGG" id="ncc:104959138"/>
<evidence type="ECO:0000313" key="10">
    <source>
        <dbReference type="RefSeq" id="XP_010785298.1"/>
    </source>
</evidence>
<feature type="chain" id="PRO_5026976262" evidence="7">
    <location>
        <begin position="22"/>
        <end position="330"/>
    </location>
</feature>
<evidence type="ECO:0000259" key="8">
    <source>
        <dbReference type="PROSITE" id="PS50835"/>
    </source>
</evidence>
<dbReference type="Proteomes" id="UP000504611">
    <property type="component" value="Unplaced"/>
</dbReference>
<dbReference type="SUPFAM" id="SSF48726">
    <property type="entry name" value="Immunoglobulin"/>
    <property type="match status" value="1"/>
</dbReference>
<evidence type="ECO:0000256" key="4">
    <source>
        <dbReference type="ARBA" id="ARBA00023157"/>
    </source>
</evidence>
<dbReference type="GO" id="GO:0042613">
    <property type="term" value="C:MHC class II protein complex"/>
    <property type="evidence" value="ECO:0007669"/>
    <property type="project" value="InterPro"/>
</dbReference>
<dbReference type="Pfam" id="PF00969">
    <property type="entry name" value="MHC_II_beta"/>
    <property type="match status" value="1"/>
</dbReference>
<dbReference type="InterPro" id="IPR003597">
    <property type="entry name" value="Ig_C1-set"/>
</dbReference>
<feature type="signal peptide" evidence="7">
    <location>
        <begin position="1"/>
        <end position="21"/>
    </location>
</feature>
<keyword evidence="9" id="KW-1185">Reference proteome</keyword>
<dbReference type="PANTHER" id="PTHR19944:SF99">
    <property type="entry name" value="HLA CLASS II HISTOCOMPATIBILITY ANTIGEN, DRB1 BETA CHAIN"/>
    <property type="match status" value="1"/>
</dbReference>
<evidence type="ECO:0000313" key="9">
    <source>
        <dbReference type="Proteomes" id="UP000504611"/>
    </source>
</evidence>
<dbReference type="OrthoDB" id="9940220at2759"/>
<dbReference type="AlphaFoldDB" id="A0A6I9PEK8"/>
<dbReference type="Gene3D" id="3.10.320.10">
    <property type="entry name" value="Class II Histocompatibility Antigen, M Beta Chain, Chain B, domain 1"/>
    <property type="match status" value="1"/>
</dbReference>
<gene>
    <name evidence="10" type="primary">LOC104959138</name>
</gene>
<feature type="domain" description="Ig-like" evidence="8">
    <location>
        <begin position="106"/>
        <end position="192"/>
    </location>
</feature>
<reference evidence="10" key="1">
    <citation type="submission" date="2025-08" db="UniProtKB">
        <authorList>
            <consortium name="RefSeq"/>
        </authorList>
    </citation>
    <scope>IDENTIFICATION</scope>
    <source>
        <tissue evidence="10">Muscle</tissue>
    </source>
</reference>
<dbReference type="InterPro" id="IPR014745">
    <property type="entry name" value="MHC_II_a/b_N"/>
</dbReference>
<dbReference type="InterPro" id="IPR036179">
    <property type="entry name" value="Ig-like_dom_sf"/>
</dbReference>
<dbReference type="PROSITE" id="PS50835">
    <property type="entry name" value="IG_LIKE"/>
    <property type="match status" value="1"/>
</dbReference>
<dbReference type="PANTHER" id="PTHR19944">
    <property type="entry name" value="MHC CLASS II-RELATED"/>
    <property type="match status" value="1"/>
</dbReference>
<keyword evidence="7" id="KW-0732">Signal</keyword>
<dbReference type="GO" id="GO:0006955">
    <property type="term" value="P:immune response"/>
    <property type="evidence" value="ECO:0007669"/>
    <property type="project" value="InterPro"/>
</dbReference>
<keyword evidence="5" id="KW-0325">Glycoprotein</keyword>
<dbReference type="InterPro" id="IPR000353">
    <property type="entry name" value="MHC_II_b_N"/>
</dbReference>
<protein>
    <submittedName>
        <fullName evidence="10">H-2 class II histocompatibility antigen, E-S beta chain-like</fullName>
    </submittedName>
</protein>
<keyword evidence="2 6" id="KW-0812">Transmembrane</keyword>
<dbReference type="RefSeq" id="XP_010785298.1">
    <property type="nucleotide sequence ID" value="XM_010786996.1"/>
</dbReference>
<accession>A0A6I9PEK8</accession>
<proteinExistence type="predicted"/>
<dbReference type="Pfam" id="PF07654">
    <property type="entry name" value="C1-set"/>
    <property type="match status" value="1"/>
</dbReference>
<comment type="subcellular location">
    <subcellularLocation>
        <location evidence="1">Membrane</location>
        <topology evidence="1">Single-pass type I membrane protein</topology>
    </subcellularLocation>
</comment>
<dbReference type="InterPro" id="IPR007110">
    <property type="entry name" value="Ig-like_dom"/>
</dbReference>
<keyword evidence="3 6" id="KW-1133">Transmembrane helix</keyword>
<evidence type="ECO:0000256" key="1">
    <source>
        <dbReference type="ARBA" id="ARBA00004479"/>
    </source>
</evidence>
<dbReference type="GO" id="GO:0019882">
    <property type="term" value="P:antigen processing and presentation"/>
    <property type="evidence" value="ECO:0007669"/>
    <property type="project" value="InterPro"/>
</dbReference>
<name>A0A6I9PEK8_9TELE</name>
<dbReference type="GeneID" id="104959138"/>
<dbReference type="SMART" id="SM00407">
    <property type="entry name" value="IGc1"/>
    <property type="match status" value="1"/>
</dbReference>
<dbReference type="Gene3D" id="2.60.40.10">
    <property type="entry name" value="Immunoglobulins"/>
    <property type="match status" value="1"/>
</dbReference>
<evidence type="ECO:0000256" key="5">
    <source>
        <dbReference type="ARBA" id="ARBA00023180"/>
    </source>
</evidence>